<feature type="transmembrane region" description="Helical" evidence="2">
    <location>
        <begin position="63"/>
        <end position="80"/>
    </location>
</feature>
<keyword evidence="2" id="KW-0472">Membrane</keyword>
<keyword evidence="2" id="KW-0812">Transmembrane</keyword>
<dbReference type="AlphaFoldDB" id="A0A0J7YNK3"/>
<sequence length="189" mass="21150">HPQACILEKTTVRNLLWNQTSRFSFIPAEICVGFRPQNHKNDESCRQAARVVGSLLKSVNRKAMLLITFALAAAGVYAGRVGDDPNMDRFEGPSYMVADPTQERSVLVTIFLQCVGLWALSWAIASIVFFLLLRHPSDWTRSLAASKSGNPSQKQKRSRASPKKDRQQTGRQRTEISSANPVSNREKIH</sequence>
<feature type="non-terminal residue" evidence="3">
    <location>
        <position position="1"/>
    </location>
</feature>
<gene>
    <name evidence="3" type="ORF">BVRB_038850</name>
</gene>
<evidence type="ECO:0000313" key="3">
    <source>
        <dbReference type="EMBL" id="KMS65156.1"/>
    </source>
</evidence>
<keyword evidence="2" id="KW-1133">Transmembrane helix</keyword>
<evidence type="ECO:0000313" key="4">
    <source>
        <dbReference type="Proteomes" id="UP000035740"/>
    </source>
</evidence>
<protein>
    <submittedName>
        <fullName evidence="3">Uncharacterized protein</fullName>
    </submittedName>
</protein>
<dbReference type="Proteomes" id="UP000035740">
    <property type="component" value="Unassembled WGS sequence"/>
</dbReference>
<feature type="transmembrane region" description="Helical" evidence="2">
    <location>
        <begin position="110"/>
        <end position="133"/>
    </location>
</feature>
<evidence type="ECO:0000256" key="1">
    <source>
        <dbReference type="SAM" id="MobiDB-lite"/>
    </source>
</evidence>
<dbReference type="EMBL" id="KQ113663">
    <property type="protein sequence ID" value="KMS65156.1"/>
    <property type="molecule type" value="Genomic_DNA"/>
</dbReference>
<feature type="region of interest" description="Disordered" evidence="1">
    <location>
        <begin position="143"/>
        <end position="189"/>
    </location>
</feature>
<reference evidence="3 4" key="1">
    <citation type="journal article" date="2014" name="Nature">
        <title>The genome of the recently domesticated crop plant sugar beet (Beta vulgaris).</title>
        <authorList>
            <person name="Dohm J.C."/>
            <person name="Minoche A.E."/>
            <person name="Holtgrawe D."/>
            <person name="Capella-Gutierrez S."/>
            <person name="Zakrzewski F."/>
            <person name="Tafer H."/>
            <person name="Rupp O."/>
            <person name="Sorensen T.R."/>
            <person name="Stracke R."/>
            <person name="Reinhardt R."/>
            <person name="Goesmann A."/>
            <person name="Kraft T."/>
            <person name="Schulz B."/>
            <person name="Stadler P.F."/>
            <person name="Schmidt T."/>
            <person name="Gabaldon T."/>
            <person name="Lehrach H."/>
            <person name="Weisshaar B."/>
            <person name="Himmelbauer H."/>
        </authorList>
    </citation>
    <scope>NUCLEOTIDE SEQUENCE [LARGE SCALE GENOMIC DNA]</scope>
    <source>
        <tissue evidence="3">Taproot</tissue>
    </source>
</reference>
<organism evidence="3 4">
    <name type="scientific">Beta vulgaris subsp. vulgaris</name>
    <name type="common">Beet</name>
    <dbReference type="NCBI Taxonomy" id="3555"/>
    <lineage>
        <taxon>Eukaryota</taxon>
        <taxon>Viridiplantae</taxon>
        <taxon>Streptophyta</taxon>
        <taxon>Embryophyta</taxon>
        <taxon>Tracheophyta</taxon>
        <taxon>Spermatophyta</taxon>
        <taxon>Magnoliopsida</taxon>
        <taxon>eudicotyledons</taxon>
        <taxon>Gunneridae</taxon>
        <taxon>Pentapetalae</taxon>
        <taxon>Caryophyllales</taxon>
        <taxon>Chenopodiaceae</taxon>
        <taxon>Betoideae</taxon>
        <taxon>Beta</taxon>
    </lineage>
</organism>
<proteinExistence type="predicted"/>
<feature type="compositionally biased region" description="Polar residues" evidence="1">
    <location>
        <begin position="143"/>
        <end position="153"/>
    </location>
</feature>
<keyword evidence="4" id="KW-1185">Reference proteome</keyword>
<dbReference type="Gramene" id="KMS65156">
    <property type="protein sequence ID" value="KMS65156"/>
    <property type="gene ID" value="BVRB_038850"/>
</dbReference>
<evidence type="ECO:0000256" key="2">
    <source>
        <dbReference type="SAM" id="Phobius"/>
    </source>
</evidence>
<feature type="compositionally biased region" description="Basic and acidic residues" evidence="1">
    <location>
        <begin position="162"/>
        <end position="174"/>
    </location>
</feature>
<name>A0A0J7YNK3_BETVV</name>
<accession>A0A0J7YNK3</accession>